<dbReference type="EMBL" id="HG934468">
    <property type="protein sequence ID" value="CDN31602.1"/>
    <property type="molecule type" value="Genomic_DNA"/>
</dbReference>
<keyword evidence="5" id="KW-0479">Metal-binding</keyword>
<feature type="domain" description="Polymerase nucleotidyl transferase" evidence="10">
    <location>
        <begin position="17"/>
        <end position="97"/>
    </location>
</feature>
<evidence type="ECO:0000256" key="7">
    <source>
        <dbReference type="ARBA" id="ARBA00022840"/>
    </source>
</evidence>
<evidence type="ECO:0000256" key="9">
    <source>
        <dbReference type="ARBA" id="ARBA00038276"/>
    </source>
</evidence>
<keyword evidence="2" id="KW-1277">Toxin-antitoxin system</keyword>
<gene>
    <name evidence="11" type="ORF">BN938_1515</name>
</gene>
<evidence type="ECO:0000313" key="11">
    <source>
        <dbReference type="EMBL" id="CDN31602.1"/>
    </source>
</evidence>
<sequence>MLSKAEIVLKVNYAKGELSSYGVSKIGIFGSAVRGQMREDSDIDILIDFENDKENFLNFIASCEILENAFAGYRVDVVTFKGLSPFIGKHIEKEVEYV</sequence>
<evidence type="ECO:0000256" key="1">
    <source>
        <dbReference type="ARBA" id="ARBA00001946"/>
    </source>
</evidence>
<dbReference type="GO" id="GO:0046872">
    <property type="term" value="F:metal ion binding"/>
    <property type="evidence" value="ECO:0007669"/>
    <property type="project" value="UniProtKB-KW"/>
</dbReference>
<keyword evidence="4" id="KW-0548">Nucleotidyltransferase</keyword>
<keyword evidence="6" id="KW-0547">Nucleotide-binding</keyword>
<evidence type="ECO:0000313" key="12">
    <source>
        <dbReference type="Proteomes" id="UP000027616"/>
    </source>
</evidence>
<name>A0A060R887_9BACT</name>
<dbReference type="InterPro" id="IPR043519">
    <property type="entry name" value="NT_sf"/>
</dbReference>
<evidence type="ECO:0000256" key="3">
    <source>
        <dbReference type="ARBA" id="ARBA00022679"/>
    </source>
</evidence>
<dbReference type="Proteomes" id="UP000027616">
    <property type="component" value="Chromosome I"/>
</dbReference>
<dbReference type="AlphaFoldDB" id="A0A060R887"/>
<dbReference type="HOGENOM" id="CLU_130257_10_1_10"/>
<evidence type="ECO:0000256" key="5">
    <source>
        <dbReference type="ARBA" id="ARBA00022723"/>
    </source>
</evidence>
<dbReference type="CDD" id="cd05403">
    <property type="entry name" value="NT_KNTase_like"/>
    <property type="match status" value="1"/>
</dbReference>
<evidence type="ECO:0000256" key="8">
    <source>
        <dbReference type="ARBA" id="ARBA00022842"/>
    </source>
</evidence>
<dbReference type="GO" id="GO:0005524">
    <property type="term" value="F:ATP binding"/>
    <property type="evidence" value="ECO:0007669"/>
    <property type="project" value="UniProtKB-KW"/>
</dbReference>
<evidence type="ECO:0000256" key="2">
    <source>
        <dbReference type="ARBA" id="ARBA00022649"/>
    </source>
</evidence>
<organism evidence="11 12">
    <name type="scientific">Mucinivorans hirudinis</name>
    <dbReference type="NCBI Taxonomy" id="1433126"/>
    <lineage>
        <taxon>Bacteria</taxon>
        <taxon>Pseudomonadati</taxon>
        <taxon>Bacteroidota</taxon>
        <taxon>Bacteroidia</taxon>
        <taxon>Bacteroidales</taxon>
        <taxon>Rikenellaceae</taxon>
        <taxon>Mucinivorans</taxon>
    </lineage>
</organism>
<keyword evidence="7" id="KW-0067">ATP-binding</keyword>
<evidence type="ECO:0000256" key="6">
    <source>
        <dbReference type="ARBA" id="ARBA00022741"/>
    </source>
</evidence>
<dbReference type="eggNOG" id="COG1669">
    <property type="taxonomic scope" value="Bacteria"/>
</dbReference>
<dbReference type="STRING" id="1433126.BN938_1515"/>
<proteinExistence type="inferred from homology"/>
<dbReference type="InterPro" id="IPR002934">
    <property type="entry name" value="Polymerase_NTP_transf_dom"/>
</dbReference>
<dbReference type="Pfam" id="PF01909">
    <property type="entry name" value="NTP_transf_2"/>
    <property type="match status" value="1"/>
</dbReference>
<dbReference type="GO" id="GO:0016779">
    <property type="term" value="F:nucleotidyltransferase activity"/>
    <property type="evidence" value="ECO:0007669"/>
    <property type="project" value="UniProtKB-KW"/>
</dbReference>
<dbReference type="PANTHER" id="PTHR33571">
    <property type="entry name" value="SSL8005 PROTEIN"/>
    <property type="match status" value="1"/>
</dbReference>
<dbReference type="InterPro" id="IPR052038">
    <property type="entry name" value="Type-VII_TA_antitoxin"/>
</dbReference>
<dbReference type="KEGG" id="rbc:BN938_1515"/>
<keyword evidence="8" id="KW-0460">Magnesium</keyword>
<accession>A0A060R887</accession>
<dbReference type="Gene3D" id="3.30.460.10">
    <property type="entry name" value="Beta Polymerase, domain 2"/>
    <property type="match status" value="1"/>
</dbReference>
<reference evidence="11 12" key="1">
    <citation type="journal article" date="2015" name="Genome Announc.">
        <title>Complete Genome Sequence of the Novel Leech Symbiont Mucinivorans hirudinis M3T.</title>
        <authorList>
            <person name="Nelson M.C."/>
            <person name="Bomar L."/>
            <person name="Graf J."/>
        </authorList>
    </citation>
    <scope>NUCLEOTIDE SEQUENCE [LARGE SCALE GENOMIC DNA]</scope>
    <source>
        <strain evidence="12">M3</strain>
    </source>
</reference>
<comment type="cofactor">
    <cofactor evidence="1">
        <name>Mg(2+)</name>
        <dbReference type="ChEBI" id="CHEBI:18420"/>
    </cofactor>
</comment>
<dbReference type="PANTHER" id="PTHR33571:SF14">
    <property type="entry name" value="PROTEIN ADENYLYLTRANSFERASE MJ0435-RELATED"/>
    <property type="match status" value="1"/>
</dbReference>
<dbReference type="SUPFAM" id="SSF81301">
    <property type="entry name" value="Nucleotidyltransferase"/>
    <property type="match status" value="1"/>
</dbReference>
<evidence type="ECO:0000259" key="10">
    <source>
        <dbReference type="Pfam" id="PF01909"/>
    </source>
</evidence>
<comment type="similarity">
    <text evidence="9">Belongs to the MntA antitoxin family.</text>
</comment>
<protein>
    <submittedName>
        <fullName evidence="11">Nucleotidyltransferase family protein</fullName>
    </submittedName>
</protein>
<keyword evidence="3 11" id="KW-0808">Transferase</keyword>
<keyword evidence="12" id="KW-1185">Reference proteome</keyword>
<evidence type="ECO:0000256" key="4">
    <source>
        <dbReference type="ARBA" id="ARBA00022695"/>
    </source>
</evidence>